<sequence>MRTSSLISEAPSPVHRFVVGLDGEGHWIARDETGLTGGVFADRSAAIHFAETQCNHREGAIRLAPANARLSLFN</sequence>
<evidence type="ECO:0008006" key="3">
    <source>
        <dbReference type="Google" id="ProtNLM"/>
    </source>
</evidence>
<evidence type="ECO:0000313" key="1">
    <source>
        <dbReference type="EMBL" id="SFJ88475.1"/>
    </source>
</evidence>
<keyword evidence="2" id="KW-1185">Reference proteome</keyword>
<dbReference type="RefSeq" id="WP_149757215.1">
    <property type="nucleotide sequence ID" value="NZ_BSPE01000002.1"/>
</dbReference>
<dbReference type="OrthoDB" id="8454620at2"/>
<name>A0A1I3UZT0_9HYPH</name>
<reference evidence="1 2" key="1">
    <citation type="submission" date="2016-10" db="EMBL/GenBank/DDBJ databases">
        <authorList>
            <person name="Varghese N."/>
            <person name="Submissions S."/>
        </authorList>
    </citation>
    <scope>NUCLEOTIDE SEQUENCE [LARGE SCALE GENOMIC DNA]</scope>
    <source>
        <strain evidence="1 2">DSM 21822</strain>
    </source>
</reference>
<protein>
    <recommendedName>
        <fullName evidence="3">DUF2188 domain-containing protein</fullName>
    </recommendedName>
</protein>
<dbReference type="EMBL" id="FOSL01000001">
    <property type="protein sequence ID" value="SFJ88475.1"/>
    <property type="molecule type" value="Genomic_DNA"/>
</dbReference>
<organism evidence="1 2">
    <name type="scientific">Neomesorhizobium albiziae</name>
    <dbReference type="NCBI Taxonomy" id="335020"/>
    <lineage>
        <taxon>Bacteria</taxon>
        <taxon>Pseudomonadati</taxon>
        <taxon>Pseudomonadota</taxon>
        <taxon>Alphaproteobacteria</taxon>
        <taxon>Hyphomicrobiales</taxon>
        <taxon>Phyllobacteriaceae</taxon>
        <taxon>Neomesorhizobium</taxon>
    </lineage>
</organism>
<accession>A0A1I3UZT0</accession>
<dbReference type="Proteomes" id="UP000323300">
    <property type="component" value="Unassembled WGS sequence"/>
</dbReference>
<evidence type="ECO:0000313" key="2">
    <source>
        <dbReference type="Proteomes" id="UP000323300"/>
    </source>
</evidence>
<gene>
    <name evidence="1" type="ORF">SAMN04488498_101113</name>
</gene>
<proteinExistence type="predicted"/>
<dbReference type="AlphaFoldDB" id="A0A1I3UZT0"/>